<accession>A0A6N3E280</accession>
<dbReference type="AlphaFoldDB" id="A0A6N3E280"/>
<reference evidence="1" key="1">
    <citation type="submission" date="2019-11" db="EMBL/GenBank/DDBJ databases">
        <authorList>
            <person name="Feng L."/>
        </authorList>
    </citation>
    <scope>NUCLEOTIDE SEQUENCE</scope>
    <source>
        <strain evidence="1">KOxytocaLFYP65</strain>
    </source>
</reference>
<sequence>MITLSSFYAMAYPTFIISQCFKAKVMKVRLENYVKLYFMLQEEISLSHMICL</sequence>
<organism evidence="1">
    <name type="scientific">Klebsiella oxytoca</name>
    <dbReference type="NCBI Taxonomy" id="571"/>
    <lineage>
        <taxon>Bacteria</taxon>
        <taxon>Pseudomonadati</taxon>
        <taxon>Pseudomonadota</taxon>
        <taxon>Gammaproteobacteria</taxon>
        <taxon>Enterobacterales</taxon>
        <taxon>Enterobacteriaceae</taxon>
        <taxon>Klebsiella/Raoultella group</taxon>
        <taxon>Klebsiella</taxon>
    </lineage>
</organism>
<dbReference type="EMBL" id="CACRTM010000026">
    <property type="protein sequence ID" value="VYU31857.1"/>
    <property type="molecule type" value="Genomic_DNA"/>
</dbReference>
<protein>
    <submittedName>
        <fullName evidence="1">Uncharacterized protein</fullName>
    </submittedName>
</protein>
<evidence type="ECO:0000313" key="1">
    <source>
        <dbReference type="EMBL" id="VYU31857.1"/>
    </source>
</evidence>
<gene>
    <name evidence="1" type="ORF">KOLFYP65_03703</name>
</gene>
<proteinExistence type="predicted"/>
<name>A0A6N3E280_KLEOX</name>